<evidence type="ECO:0000313" key="2">
    <source>
        <dbReference type="EMBL" id="CDY26945.1"/>
    </source>
</evidence>
<dbReference type="EMBL" id="HG994373">
    <property type="protein sequence ID" value="CAF1773740.1"/>
    <property type="molecule type" value="Genomic_DNA"/>
</dbReference>
<evidence type="ECO:0000313" key="1">
    <source>
        <dbReference type="EMBL" id="CAF1773740.1"/>
    </source>
</evidence>
<reference evidence="2" key="2">
    <citation type="submission" date="2014-06" db="EMBL/GenBank/DDBJ databases">
        <authorList>
            <person name="Genoscope - CEA"/>
        </authorList>
    </citation>
    <scope>NUCLEOTIDE SEQUENCE</scope>
</reference>
<gene>
    <name evidence="2" type="primary">BnaC09g36380D</name>
    <name evidence="1" type="ORF">DARMORV10_C09P53950.1</name>
    <name evidence="2" type="ORF">GSBRNA2T00036694001</name>
</gene>
<sequence length="89" mass="10779">MTAYLKWVQAWSSIVDKRTCKLRDKGGRRRRLYNGFFQKKVLTCLSGLFRQILHLPHSFVFPPLFVYIIKFYELIRCVNMSFIFVKKVW</sequence>
<dbReference type="PaxDb" id="3708-A0A078GK61"/>
<accession>A0A078GK61</accession>
<protein>
    <submittedName>
        <fullName evidence="1">(rape) hypothetical protein</fullName>
    </submittedName>
    <submittedName>
        <fullName evidence="2">BnaC09g36380D protein</fullName>
    </submittedName>
</protein>
<dbReference type="Proteomes" id="UP000028999">
    <property type="component" value="Unassembled WGS sequence"/>
</dbReference>
<proteinExistence type="predicted"/>
<name>A0A078GK61_BRANA</name>
<dbReference type="Gramene" id="CDY26945">
    <property type="protein sequence ID" value="CDY26945"/>
    <property type="gene ID" value="GSBRNA2T00036694001"/>
</dbReference>
<dbReference type="AlphaFoldDB" id="A0A078GK61"/>
<dbReference type="Proteomes" id="UP001295469">
    <property type="component" value="Chromosome C09"/>
</dbReference>
<dbReference type="EMBL" id="LK032197">
    <property type="protein sequence ID" value="CDY26945.1"/>
    <property type="molecule type" value="Genomic_DNA"/>
</dbReference>
<reference evidence="1" key="3">
    <citation type="submission" date="2021-01" db="EMBL/GenBank/DDBJ databases">
        <authorList>
            <consortium name="Genoscope - CEA"/>
            <person name="William W."/>
        </authorList>
    </citation>
    <scope>NUCLEOTIDE SEQUENCE</scope>
</reference>
<organism evidence="2 3">
    <name type="scientific">Brassica napus</name>
    <name type="common">Rape</name>
    <dbReference type="NCBI Taxonomy" id="3708"/>
    <lineage>
        <taxon>Eukaryota</taxon>
        <taxon>Viridiplantae</taxon>
        <taxon>Streptophyta</taxon>
        <taxon>Embryophyta</taxon>
        <taxon>Tracheophyta</taxon>
        <taxon>Spermatophyta</taxon>
        <taxon>Magnoliopsida</taxon>
        <taxon>eudicotyledons</taxon>
        <taxon>Gunneridae</taxon>
        <taxon>Pentapetalae</taxon>
        <taxon>rosids</taxon>
        <taxon>malvids</taxon>
        <taxon>Brassicales</taxon>
        <taxon>Brassicaceae</taxon>
        <taxon>Brassiceae</taxon>
        <taxon>Brassica</taxon>
    </lineage>
</organism>
<reference evidence="2 3" key="1">
    <citation type="journal article" date="2014" name="Science">
        <title>Plant genetics. Early allopolyploid evolution in the post-Neolithic Brassica napus oilseed genome.</title>
        <authorList>
            <person name="Chalhoub B."/>
            <person name="Denoeud F."/>
            <person name="Liu S."/>
            <person name="Parkin I.A."/>
            <person name="Tang H."/>
            <person name="Wang X."/>
            <person name="Chiquet J."/>
            <person name="Belcram H."/>
            <person name="Tong C."/>
            <person name="Samans B."/>
            <person name="Correa M."/>
            <person name="Da Silva C."/>
            <person name="Just J."/>
            <person name="Falentin C."/>
            <person name="Koh C.S."/>
            <person name="Le Clainche I."/>
            <person name="Bernard M."/>
            <person name="Bento P."/>
            <person name="Noel B."/>
            <person name="Labadie K."/>
            <person name="Alberti A."/>
            <person name="Charles M."/>
            <person name="Arnaud D."/>
            <person name="Guo H."/>
            <person name="Daviaud C."/>
            <person name="Alamery S."/>
            <person name="Jabbari K."/>
            <person name="Zhao M."/>
            <person name="Edger P.P."/>
            <person name="Chelaifa H."/>
            <person name="Tack D."/>
            <person name="Lassalle G."/>
            <person name="Mestiri I."/>
            <person name="Schnel N."/>
            <person name="Le Paslier M.C."/>
            <person name="Fan G."/>
            <person name="Renault V."/>
            <person name="Bayer P.E."/>
            <person name="Golicz A.A."/>
            <person name="Manoli S."/>
            <person name="Lee T.H."/>
            <person name="Thi V.H."/>
            <person name="Chalabi S."/>
            <person name="Hu Q."/>
            <person name="Fan C."/>
            <person name="Tollenaere R."/>
            <person name="Lu Y."/>
            <person name="Battail C."/>
            <person name="Shen J."/>
            <person name="Sidebottom C.H."/>
            <person name="Wang X."/>
            <person name="Canaguier A."/>
            <person name="Chauveau A."/>
            <person name="Berard A."/>
            <person name="Deniot G."/>
            <person name="Guan M."/>
            <person name="Liu Z."/>
            <person name="Sun F."/>
            <person name="Lim Y.P."/>
            <person name="Lyons E."/>
            <person name="Town C.D."/>
            <person name="Bancroft I."/>
            <person name="Wang X."/>
            <person name="Meng J."/>
            <person name="Ma J."/>
            <person name="Pires J.C."/>
            <person name="King G.J."/>
            <person name="Brunel D."/>
            <person name="Delourme R."/>
            <person name="Renard M."/>
            <person name="Aury J.M."/>
            <person name="Adams K.L."/>
            <person name="Batley J."/>
            <person name="Snowdon R.J."/>
            <person name="Tost J."/>
            <person name="Edwards D."/>
            <person name="Zhou Y."/>
            <person name="Hua W."/>
            <person name="Sharpe A.G."/>
            <person name="Paterson A.H."/>
            <person name="Guan C."/>
            <person name="Wincker P."/>
        </authorList>
    </citation>
    <scope>NUCLEOTIDE SEQUENCE [LARGE SCALE GENOMIC DNA]</scope>
    <source>
        <strain evidence="3">cv. Darmor-bzh</strain>
    </source>
</reference>
<evidence type="ECO:0000313" key="3">
    <source>
        <dbReference type="Proteomes" id="UP000028999"/>
    </source>
</evidence>
<keyword evidence="3" id="KW-1185">Reference proteome</keyword>